<dbReference type="GO" id="GO:0003677">
    <property type="term" value="F:DNA binding"/>
    <property type="evidence" value="ECO:0007669"/>
    <property type="project" value="InterPro"/>
</dbReference>
<evidence type="ECO:0000313" key="3">
    <source>
        <dbReference type="Proteomes" id="UP000679226"/>
    </source>
</evidence>
<organism evidence="2 3">
    <name type="scientific">Bacteroides eggerthii</name>
    <dbReference type="NCBI Taxonomy" id="28111"/>
    <lineage>
        <taxon>Bacteria</taxon>
        <taxon>Pseudomonadati</taxon>
        <taxon>Bacteroidota</taxon>
        <taxon>Bacteroidia</taxon>
        <taxon>Bacteroidales</taxon>
        <taxon>Bacteroidaceae</taxon>
        <taxon>Bacteroides</taxon>
    </lineage>
</organism>
<evidence type="ECO:0000259" key="1">
    <source>
        <dbReference type="Pfam" id="PF02796"/>
    </source>
</evidence>
<dbReference type="Gene3D" id="3.40.50.300">
    <property type="entry name" value="P-loop containing nucleotide triphosphate hydrolases"/>
    <property type="match status" value="1"/>
</dbReference>
<dbReference type="Gene3D" id="1.10.10.60">
    <property type="entry name" value="Homeodomain-like"/>
    <property type="match status" value="1"/>
</dbReference>
<protein>
    <submittedName>
        <fullName evidence="2">Helix-turn-helix protein domain of resolvase</fullName>
    </submittedName>
</protein>
<evidence type="ECO:0000313" key="2">
    <source>
        <dbReference type="EMBL" id="QUT45697.1"/>
    </source>
</evidence>
<gene>
    <name evidence="2" type="ORF">INE88_02519</name>
</gene>
<dbReference type="AlphaFoldDB" id="A0A975Q6I2"/>
<reference evidence="2" key="1">
    <citation type="journal article" date="2021" name="PLoS Genet.">
        <title>Mobile Type VI secretion system loci of the gut Bacteroidales display extensive intra-ecosystem transfer, multi-species spread and geographical clustering.</title>
        <authorList>
            <person name="Garcia-Bayona L."/>
            <person name="Coyne M.J."/>
            <person name="Comstock L.E."/>
        </authorList>
    </citation>
    <scope>NUCLEOTIDE SEQUENCE</scope>
    <source>
        <strain evidence="2">CL11T00C20</strain>
    </source>
</reference>
<dbReference type="Proteomes" id="UP000679226">
    <property type="component" value="Chromosome"/>
</dbReference>
<name>A0A975Q6I2_9BACE</name>
<feature type="domain" description="Resolvase HTH" evidence="1">
    <location>
        <begin position="373"/>
        <end position="411"/>
    </location>
</feature>
<dbReference type="EMBL" id="CP072227">
    <property type="protein sequence ID" value="QUT45697.1"/>
    <property type="molecule type" value="Genomic_DNA"/>
</dbReference>
<dbReference type="InterPro" id="IPR006120">
    <property type="entry name" value="Resolvase_HTH_dom"/>
</dbReference>
<proteinExistence type="predicted"/>
<dbReference type="Pfam" id="PF02796">
    <property type="entry name" value="HTH_7"/>
    <property type="match status" value="1"/>
</dbReference>
<dbReference type="KEGG" id="beg:INE88_02519"/>
<dbReference type="GO" id="GO:0000150">
    <property type="term" value="F:DNA strand exchange activity"/>
    <property type="evidence" value="ECO:0007669"/>
    <property type="project" value="InterPro"/>
</dbReference>
<accession>A0A975Q6I2</accession>
<dbReference type="SUPFAM" id="SSF52540">
    <property type="entry name" value="P-loop containing nucleoside triphosphate hydrolases"/>
    <property type="match status" value="1"/>
</dbReference>
<sequence>MNTMCRNIIEKSVIGVLIYAGKRFVNKCFFDKKNEKKEKEVMLISNIIDKDIKSVPLKEIIERNKSQGELSKKRKLFAQGELHVISAPTGIGKSVLSGGLGWATAGGKESEHYKLIKNILGDDWDTTKQPVEYIDGENGEDELYDRYGRANMDCPDNFTVLLPGTLSNIDELEAYITRRAQENKSKGDYTIFIDQPRCYKGYYSHQRMQEFYVALKNIISDYRKGGYRLTIFIIEFLEADTFCKPVSCENIAGTKELKRKAHTIVALCPCRLGEEYCFLKVLKCRSYNPGKEVTVLKRNTDNGVFFHFAGKMQEEDALPLPARKPTASAASPVFGKDTLDTSCASVVPSVHELYEETTGAVKKVSCSSKKGKKVTLEILQRMKQLHNQKIPQQKIANILNLSRKTVNKYLQQINQGTCAWDLSSC</sequence>
<dbReference type="InterPro" id="IPR027417">
    <property type="entry name" value="P-loop_NTPase"/>
</dbReference>